<dbReference type="UniPathway" id="UPA00345"/>
<dbReference type="AlphaFoldDB" id="A0A397S043"/>
<keyword evidence="5 8" id="KW-0251">Elongation factor</keyword>
<dbReference type="Gene3D" id="2.40.50.140">
    <property type="entry name" value="Nucleic acid-binding proteins"/>
    <property type="match status" value="2"/>
</dbReference>
<evidence type="ECO:0000256" key="6">
    <source>
        <dbReference type="ARBA" id="ARBA00022917"/>
    </source>
</evidence>
<evidence type="ECO:0000256" key="1">
    <source>
        <dbReference type="ARBA" id="ARBA00004496"/>
    </source>
</evidence>
<dbReference type="PROSITE" id="PS01275">
    <property type="entry name" value="EFP"/>
    <property type="match status" value="1"/>
</dbReference>
<dbReference type="InterPro" id="IPR012340">
    <property type="entry name" value="NA-bd_OB-fold"/>
</dbReference>
<dbReference type="FunFam" id="2.40.50.140:FF:000009">
    <property type="entry name" value="Elongation factor P"/>
    <property type="match status" value="1"/>
</dbReference>
<dbReference type="SMART" id="SM01185">
    <property type="entry name" value="EFP"/>
    <property type="match status" value="1"/>
</dbReference>
<feature type="domain" description="Translation elongation factor P/YeiP central" evidence="12">
    <location>
        <begin position="67"/>
        <end position="121"/>
    </location>
</feature>
<dbReference type="NCBIfam" id="NF001810">
    <property type="entry name" value="PRK00529.1"/>
    <property type="match status" value="1"/>
</dbReference>
<evidence type="ECO:0000256" key="4">
    <source>
        <dbReference type="ARBA" id="ARBA00022490"/>
    </source>
</evidence>
<dbReference type="NCBIfam" id="TIGR00038">
    <property type="entry name" value="efp"/>
    <property type="match status" value="1"/>
</dbReference>
<dbReference type="Pfam" id="PF01132">
    <property type="entry name" value="EFP"/>
    <property type="match status" value="1"/>
</dbReference>
<gene>
    <name evidence="8" type="primary">efp</name>
    <name evidence="13" type="ORF">EI71_00918</name>
</gene>
<dbReference type="SMART" id="SM00841">
    <property type="entry name" value="Elong-fact-P_C"/>
    <property type="match status" value="1"/>
</dbReference>
<keyword evidence="4 8" id="KW-0963">Cytoplasm</keyword>
<dbReference type="PANTHER" id="PTHR30053:SF12">
    <property type="entry name" value="ELONGATION FACTOR P (EF-P) FAMILY PROTEIN"/>
    <property type="match status" value="1"/>
</dbReference>
<evidence type="ECO:0000256" key="10">
    <source>
        <dbReference type="RuleBase" id="RU004389"/>
    </source>
</evidence>
<dbReference type="Proteomes" id="UP000266506">
    <property type="component" value="Unassembled WGS sequence"/>
</dbReference>
<dbReference type="InterPro" id="IPR020599">
    <property type="entry name" value="Transl_elong_fac_P/YeiP"/>
</dbReference>
<comment type="caution">
    <text evidence="13">The sequence shown here is derived from an EMBL/GenBank/DDBJ whole genome shotgun (WGS) entry which is preliminary data.</text>
</comment>
<dbReference type="OrthoDB" id="9801844at2"/>
<accession>A0A397S043</accession>
<dbReference type="FunCoup" id="A0A397S043">
    <property type="interactions" value="352"/>
</dbReference>
<dbReference type="FunFam" id="2.30.30.30:FF:000003">
    <property type="entry name" value="Elongation factor P"/>
    <property type="match status" value="1"/>
</dbReference>
<dbReference type="InterPro" id="IPR014722">
    <property type="entry name" value="Rib_uL2_dom2"/>
</dbReference>
<reference evidence="13 14" key="1">
    <citation type="submission" date="2018-08" db="EMBL/GenBank/DDBJ databases">
        <title>Genomic Encyclopedia of Archaeal and Bacterial Type Strains, Phase II (KMG-II): from individual species to whole genera.</title>
        <authorList>
            <person name="Goeker M."/>
        </authorList>
    </citation>
    <scope>NUCLEOTIDE SEQUENCE [LARGE SCALE GENOMIC DNA]</scope>
    <source>
        <strain evidence="13 14">ATCC 27112</strain>
    </source>
</reference>
<dbReference type="InterPro" id="IPR011768">
    <property type="entry name" value="Transl_elongation_fac_P"/>
</dbReference>
<dbReference type="InterPro" id="IPR008991">
    <property type="entry name" value="Translation_prot_SH3-like_sf"/>
</dbReference>
<dbReference type="InterPro" id="IPR001059">
    <property type="entry name" value="Transl_elong_P/YeiP_cen"/>
</dbReference>
<dbReference type="GO" id="GO:0003746">
    <property type="term" value="F:translation elongation factor activity"/>
    <property type="evidence" value="ECO:0007669"/>
    <property type="project" value="UniProtKB-UniRule"/>
</dbReference>
<dbReference type="EMBL" id="QXEV01000007">
    <property type="protein sequence ID" value="RIA77765.1"/>
    <property type="molecule type" value="Genomic_DNA"/>
</dbReference>
<evidence type="ECO:0000256" key="7">
    <source>
        <dbReference type="ARBA" id="ARBA00025469"/>
    </source>
</evidence>
<dbReference type="HAMAP" id="MF_00141">
    <property type="entry name" value="EF_P"/>
    <property type="match status" value="1"/>
</dbReference>
<dbReference type="InterPro" id="IPR015365">
    <property type="entry name" value="Elong-fact-P_C"/>
</dbReference>
<comment type="subcellular location">
    <subcellularLocation>
        <location evidence="1 8">Cytoplasm</location>
    </subcellularLocation>
</comment>
<protein>
    <recommendedName>
        <fullName evidence="8 9">Elongation factor P</fullName>
        <shortName evidence="8">EF-P</shortName>
    </recommendedName>
</protein>
<proteinExistence type="inferred from homology"/>
<comment type="function">
    <text evidence="7 8">Involved in peptide bond synthesis. Stimulates efficient translation and peptide-bond synthesis on native or reconstituted 70S ribosomes in vitro. Probably functions indirectly by altering the affinity of the ribosome for aminoacyl-tRNA, thus increasing their reactivity as acceptors for peptidyl transferase.</text>
</comment>
<dbReference type="SUPFAM" id="SSF50249">
    <property type="entry name" value="Nucleic acid-binding proteins"/>
    <property type="match status" value="2"/>
</dbReference>
<dbReference type="GO" id="GO:0043043">
    <property type="term" value="P:peptide biosynthetic process"/>
    <property type="evidence" value="ECO:0007669"/>
    <property type="project" value="InterPro"/>
</dbReference>
<evidence type="ECO:0000256" key="8">
    <source>
        <dbReference type="HAMAP-Rule" id="MF_00141"/>
    </source>
</evidence>
<dbReference type="Pfam" id="PF09285">
    <property type="entry name" value="Elong-fact-P_C"/>
    <property type="match status" value="1"/>
</dbReference>
<evidence type="ECO:0000313" key="13">
    <source>
        <dbReference type="EMBL" id="RIA77765.1"/>
    </source>
</evidence>
<comment type="similarity">
    <text evidence="3 8 10">Belongs to the elongation factor P family.</text>
</comment>
<feature type="domain" description="Elongation factor P C-terminal" evidence="11">
    <location>
        <begin position="129"/>
        <end position="184"/>
    </location>
</feature>
<dbReference type="PIRSF" id="PIRSF005901">
    <property type="entry name" value="EF-P"/>
    <property type="match status" value="1"/>
</dbReference>
<dbReference type="Gene3D" id="2.30.30.30">
    <property type="match status" value="1"/>
</dbReference>
<dbReference type="FunFam" id="2.40.50.140:FF:000004">
    <property type="entry name" value="Elongation factor P"/>
    <property type="match status" value="1"/>
</dbReference>
<dbReference type="InterPro" id="IPR013852">
    <property type="entry name" value="Transl_elong_P/YeiP_CS"/>
</dbReference>
<dbReference type="CDD" id="cd05794">
    <property type="entry name" value="S1_EF-P_repeat_2"/>
    <property type="match status" value="1"/>
</dbReference>
<evidence type="ECO:0000259" key="12">
    <source>
        <dbReference type="SMART" id="SM01185"/>
    </source>
</evidence>
<comment type="pathway">
    <text evidence="2 8">Protein biosynthesis; polypeptide chain elongation.</text>
</comment>
<dbReference type="PANTHER" id="PTHR30053">
    <property type="entry name" value="ELONGATION FACTOR P"/>
    <property type="match status" value="1"/>
</dbReference>
<keyword evidence="6 8" id="KW-0648">Protein biosynthesis</keyword>
<evidence type="ECO:0000256" key="5">
    <source>
        <dbReference type="ARBA" id="ARBA00022768"/>
    </source>
</evidence>
<evidence type="ECO:0000256" key="2">
    <source>
        <dbReference type="ARBA" id="ARBA00004815"/>
    </source>
</evidence>
<sequence length="185" mass="20807">MVSSNDFKNGMTILYDGNIYKIMEFMHVKPGKGGAFVRTKLRNLRTGAVIDYTFNAAEKVEKAVIDKVEMQYLYDDGNALVFMDNDTYEQIELPYSLVEYEKQFLRENQNVNIEKYGNEIIGILLPDKVTLKVVECDPASKGSASSNQMKDAVLETGMTIKVPLFIESGEDIIISTDTGKYSSRA</sequence>
<dbReference type="InParanoid" id="A0A397S043"/>
<dbReference type="CDD" id="cd04470">
    <property type="entry name" value="S1_EF-P_repeat_1"/>
    <property type="match status" value="1"/>
</dbReference>
<dbReference type="InterPro" id="IPR013185">
    <property type="entry name" value="Transl_elong_KOW-like"/>
</dbReference>
<dbReference type="Pfam" id="PF08207">
    <property type="entry name" value="EFP_N"/>
    <property type="match status" value="1"/>
</dbReference>
<evidence type="ECO:0000259" key="11">
    <source>
        <dbReference type="SMART" id="SM00841"/>
    </source>
</evidence>
<dbReference type="GO" id="GO:0005829">
    <property type="term" value="C:cytosol"/>
    <property type="evidence" value="ECO:0007669"/>
    <property type="project" value="UniProtKB-ARBA"/>
</dbReference>
<name>A0A397S043_9MOLU</name>
<keyword evidence="14" id="KW-1185">Reference proteome</keyword>
<evidence type="ECO:0000256" key="3">
    <source>
        <dbReference type="ARBA" id="ARBA00009479"/>
    </source>
</evidence>
<organism evidence="13 14">
    <name type="scientific">Anaeroplasma bactoclasticum</name>
    <dbReference type="NCBI Taxonomy" id="2088"/>
    <lineage>
        <taxon>Bacteria</taxon>
        <taxon>Bacillati</taxon>
        <taxon>Mycoplasmatota</taxon>
        <taxon>Mollicutes</taxon>
        <taxon>Anaeroplasmatales</taxon>
        <taxon>Anaeroplasmataceae</taxon>
        <taxon>Anaeroplasma</taxon>
    </lineage>
</organism>
<evidence type="ECO:0000256" key="9">
    <source>
        <dbReference type="NCBIfam" id="TIGR00038"/>
    </source>
</evidence>
<dbReference type="RefSeq" id="WP_119016070.1">
    <property type="nucleotide sequence ID" value="NZ_QXEV01000007.1"/>
</dbReference>
<dbReference type="SUPFAM" id="SSF50104">
    <property type="entry name" value="Translation proteins SH3-like domain"/>
    <property type="match status" value="1"/>
</dbReference>
<evidence type="ECO:0000313" key="14">
    <source>
        <dbReference type="Proteomes" id="UP000266506"/>
    </source>
</evidence>